<organism evidence="9 10">
    <name type="scientific">Biomphalaria glabrata</name>
    <name type="common">Bloodfluke planorb</name>
    <name type="synonym">Freshwater snail</name>
    <dbReference type="NCBI Taxonomy" id="6526"/>
    <lineage>
        <taxon>Eukaryota</taxon>
        <taxon>Metazoa</taxon>
        <taxon>Spiralia</taxon>
        <taxon>Lophotrochozoa</taxon>
        <taxon>Mollusca</taxon>
        <taxon>Gastropoda</taxon>
        <taxon>Heterobranchia</taxon>
        <taxon>Euthyneura</taxon>
        <taxon>Panpulmonata</taxon>
        <taxon>Hygrophila</taxon>
        <taxon>Lymnaeoidea</taxon>
        <taxon>Planorbidae</taxon>
        <taxon>Biomphalaria</taxon>
    </lineage>
</organism>
<dbReference type="GeneID" id="106059004"/>
<feature type="transmembrane region" description="Helical" evidence="6">
    <location>
        <begin position="607"/>
        <end position="632"/>
    </location>
</feature>
<dbReference type="OrthoDB" id="10382118at2759"/>
<sequence length="789" mass="93354">MRAGNILTLKDACKVEMLRKHIYEGVVQQYGLQRVVCEKRNGNEPIEIEIDAFYVGLALNYVDTKWNEKYIFSWDEDSLENVLRMLVTEFKTNFLEKLLDLYKPHSFITQKLEKIADTICPEQQYHEKYPDFLPNDKLGCFIRLFIHALEKRQFKASLFYWTKQERLIWTSLFARHVLKEEKRKQKIDMLENVKAKFQKYKRIYECTAINILKSCYRRNRNRTLFLLMNVDSKCKQSCITIALKTKNKLFLAQEACIRANNEIWQTYLGEDLSTEQRKEDNQTESKAKTKKLDKPLQEEKKSENKMLPREVRPDRQTKRDSRSEQKKELDKLLHKEENSEIELADFHADSNTNVNNKLPDTTPTTVTKKKINIKHYLFSPQGRCRMDMISYLWFLTAYSILLVSTLHQTTFHWLEGVVMGYKVIFFAKESDQCFPQCFKSWKTFRHYICDPFNILDHLSILISIMAWSLRWVAFVNPEEERLMVAARYLLCLVFMLYMVRFLEFFYQDEFFGPILVVIRNMVKTYIYFLLILANIVVTYSVVSESILFPEKELKADILYSVFRRGFWAMLGEYFLDEIELFSDDTSNNSDTANSSMRGTRPTEDGKYSIPILLAVYVLFVQILMFNLLIALFNNAISENETKGRMIWSHQKFLLTMQYSKTKILLPPFIILSFCLKEKFGNPFKTKKGDKVNILKKFEREAAKMIINQIIKQRYVNKFSHDDTKVASVAQVKNMEKKLMKLSGSLRQLMPKYDLVRTKEVQDKRRTDLPGWSPAVYINFVCVLKFHNPI</sequence>
<dbReference type="GO" id="GO:0005886">
    <property type="term" value="C:plasma membrane"/>
    <property type="evidence" value="ECO:0007669"/>
    <property type="project" value="TreeGrafter"/>
</dbReference>
<feature type="region of interest" description="Disordered" evidence="5">
    <location>
        <begin position="274"/>
        <end position="331"/>
    </location>
</feature>
<evidence type="ECO:0000259" key="7">
    <source>
        <dbReference type="Pfam" id="PF00520"/>
    </source>
</evidence>
<protein>
    <submittedName>
        <fullName evidence="10">Transient receptor potential cation channel trpm-like isoform X1</fullName>
    </submittedName>
</protein>
<evidence type="ECO:0000313" key="9">
    <source>
        <dbReference type="Proteomes" id="UP001165740"/>
    </source>
</evidence>
<dbReference type="RefSeq" id="XP_055881476.1">
    <property type="nucleotide sequence ID" value="XM_056025501.1"/>
</dbReference>
<dbReference type="AlphaFoldDB" id="A0A9W3A2E4"/>
<evidence type="ECO:0000256" key="5">
    <source>
        <dbReference type="SAM" id="MobiDB-lite"/>
    </source>
</evidence>
<reference evidence="10" key="1">
    <citation type="submission" date="2025-08" db="UniProtKB">
        <authorList>
            <consortium name="RefSeq"/>
        </authorList>
    </citation>
    <scope>IDENTIFICATION</scope>
</reference>
<evidence type="ECO:0000256" key="2">
    <source>
        <dbReference type="ARBA" id="ARBA00022692"/>
    </source>
</evidence>
<evidence type="ECO:0000259" key="8">
    <source>
        <dbReference type="Pfam" id="PF25508"/>
    </source>
</evidence>
<dbReference type="OMA" id="EMTSITY"/>
<feature type="transmembrane region" description="Helical" evidence="6">
    <location>
        <begin position="388"/>
        <end position="407"/>
    </location>
</feature>
<name>A0A9W3A2E4_BIOGL</name>
<evidence type="ECO:0000256" key="4">
    <source>
        <dbReference type="ARBA" id="ARBA00023136"/>
    </source>
</evidence>
<feature type="domain" description="TRPM-like" evidence="8">
    <location>
        <begin position="78"/>
        <end position="253"/>
    </location>
</feature>
<proteinExistence type="predicted"/>
<keyword evidence="4 6" id="KW-0472">Membrane</keyword>
<comment type="subcellular location">
    <subcellularLocation>
        <location evidence="1">Membrane</location>
        <topology evidence="1">Multi-pass membrane protein</topology>
    </subcellularLocation>
</comment>
<accession>A0A9W3A2E4</accession>
<keyword evidence="3 6" id="KW-1133">Transmembrane helix</keyword>
<feature type="transmembrane region" description="Helical" evidence="6">
    <location>
        <begin position="485"/>
        <end position="506"/>
    </location>
</feature>
<gene>
    <name evidence="10" type="primary">LOC106059004</name>
</gene>
<evidence type="ECO:0000256" key="6">
    <source>
        <dbReference type="SAM" id="Phobius"/>
    </source>
</evidence>
<feature type="transmembrane region" description="Helical" evidence="6">
    <location>
        <begin position="454"/>
        <end position="473"/>
    </location>
</feature>
<evidence type="ECO:0000313" key="10">
    <source>
        <dbReference type="RefSeq" id="XP_055881476.1"/>
    </source>
</evidence>
<dbReference type="Pfam" id="PF00520">
    <property type="entry name" value="Ion_trans"/>
    <property type="match status" value="1"/>
</dbReference>
<feature type="domain" description="Ion transport" evidence="7">
    <location>
        <begin position="395"/>
        <end position="640"/>
    </location>
</feature>
<feature type="transmembrane region" description="Helical" evidence="6">
    <location>
        <begin position="526"/>
        <end position="548"/>
    </location>
</feature>
<dbReference type="InterPro" id="IPR050927">
    <property type="entry name" value="TRPM"/>
</dbReference>
<dbReference type="InterPro" id="IPR005821">
    <property type="entry name" value="Ion_trans_dom"/>
</dbReference>
<dbReference type="GO" id="GO:0005261">
    <property type="term" value="F:monoatomic cation channel activity"/>
    <property type="evidence" value="ECO:0007669"/>
    <property type="project" value="TreeGrafter"/>
</dbReference>
<evidence type="ECO:0000256" key="1">
    <source>
        <dbReference type="ARBA" id="ARBA00004141"/>
    </source>
</evidence>
<dbReference type="PANTHER" id="PTHR13800:SF1">
    <property type="entry name" value="TRANSIENT RECEPTOR POTENTIAL CATION CHANNEL TRPM"/>
    <property type="match status" value="1"/>
</dbReference>
<dbReference type="Proteomes" id="UP001165740">
    <property type="component" value="Chromosome 4"/>
</dbReference>
<dbReference type="Pfam" id="PF25508">
    <property type="entry name" value="TRPM2"/>
    <property type="match status" value="1"/>
</dbReference>
<dbReference type="GO" id="GO:0030001">
    <property type="term" value="P:metal ion transport"/>
    <property type="evidence" value="ECO:0007669"/>
    <property type="project" value="TreeGrafter"/>
</dbReference>
<dbReference type="InterPro" id="IPR057366">
    <property type="entry name" value="TRPM-like"/>
</dbReference>
<dbReference type="PANTHER" id="PTHR13800">
    <property type="entry name" value="TRANSIENT RECEPTOR POTENTIAL CATION CHANNEL, SUBFAMILY M, MEMBER 6"/>
    <property type="match status" value="1"/>
</dbReference>
<evidence type="ECO:0000256" key="3">
    <source>
        <dbReference type="ARBA" id="ARBA00022989"/>
    </source>
</evidence>
<keyword evidence="2 6" id="KW-0812">Transmembrane</keyword>
<keyword evidence="9" id="KW-1185">Reference proteome</keyword>